<evidence type="ECO:0000256" key="9">
    <source>
        <dbReference type="PIRSR" id="PIRSR602401-1"/>
    </source>
</evidence>
<comment type="pathway">
    <text evidence="2">Secondary metabolite biosynthesis.</text>
</comment>
<evidence type="ECO:0000256" key="8">
    <source>
        <dbReference type="ARBA" id="ARBA00023033"/>
    </source>
</evidence>
<protein>
    <submittedName>
        <fullName evidence="12">Cytochrome P450</fullName>
    </submittedName>
</protein>
<keyword evidence="8 10" id="KW-0503">Monooxygenase</keyword>
<evidence type="ECO:0000256" key="6">
    <source>
        <dbReference type="ARBA" id="ARBA00023002"/>
    </source>
</evidence>
<evidence type="ECO:0000256" key="4">
    <source>
        <dbReference type="ARBA" id="ARBA00022617"/>
    </source>
</evidence>
<keyword evidence="7 9" id="KW-0408">Iron</keyword>
<dbReference type="Gene3D" id="1.10.630.10">
    <property type="entry name" value="Cytochrome P450"/>
    <property type="match status" value="1"/>
</dbReference>
<dbReference type="EMBL" id="MU155167">
    <property type="protein sequence ID" value="KAF9482335.1"/>
    <property type="molecule type" value="Genomic_DNA"/>
</dbReference>
<dbReference type="Pfam" id="PF00067">
    <property type="entry name" value="p450"/>
    <property type="match status" value="1"/>
</dbReference>
<dbReference type="InterPro" id="IPR050364">
    <property type="entry name" value="Cytochrome_P450_fung"/>
</dbReference>
<dbReference type="InterPro" id="IPR036396">
    <property type="entry name" value="Cyt_P450_sf"/>
</dbReference>
<dbReference type="GO" id="GO:0005506">
    <property type="term" value="F:iron ion binding"/>
    <property type="evidence" value="ECO:0007669"/>
    <property type="project" value="InterPro"/>
</dbReference>
<dbReference type="PANTHER" id="PTHR46300">
    <property type="entry name" value="P450, PUTATIVE (EUROFUNG)-RELATED-RELATED"/>
    <property type="match status" value="1"/>
</dbReference>
<feature type="binding site" description="axial binding residue" evidence="9">
    <location>
        <position position="442"/>
    </location>
    <ligand>
        <name>heme</name>
        <dbReference type="ChEBI" id="CHEBI:30413"/>
    </ligand>
    <ligandPart>
        <name>Fe</name>
        <dbReference type="ChEBI" id="CHEBI:18248"/>
    </ligandPart>
</feature>
<evidence type="ECO:0000313" key="13">
    <source>
        <dbReference type="Proteomes" id="UP000807469"/>
    </source>
</evidence>
<evidence type="ECO:0000256" key="10">
    <source>
        <dbReference type="RuleBase" id="RU000461"/>
    </source>
</evidence>
<dbReference type="GO" id="GO:0004497">
    <property type="term" value="F:monooxygenase activity"/>
    <property type="evidence" value="ECO:0007669"/>
    <property type="project" value="UniProtKB-KW"/>
</dbReference>
<keyword evidence="5 9" id="KW-0479">Metal-binding</keyword>
<evidence type="ECO:0000256" key="5">
    <source>
        <dbReference type="ARBA" id="ARBA00022723"/>
    </source>
</evidence>
<dbReference type="GO" id="GO:0016705">
    <property type="term" value="F:oxidoreductase activity, acting on paired donors, with incorporation or reduction of molecular oxygen"/>
    <property type="evidence" value="ECO:0007669"/>
    <property type="project" value="InterPro"/>
</dbReference>
<comment type="cofactor">
    <cofactor evidence="1 9">
        <name>heme</name>
        <dbReference type="ChEBI" id="CHEBI:30413"/>
    </cofactor>
</comment>
<dbReference type="PRINTS" id="PR00463">
    <property type="entry name" value="EP450I"/>
</dbReference>
<accession>A0A9P6D3Q5</accession>
<dbReference type="InterPro" id="IPR017972">
    <property type="entry name" value="Cyt_P450_CS"/>
</dbReference>
<keyword evidence="6 10" id="KW-0560">Oxidoreductase</keyword>
<evidence type="ECO:0000256" key="1">
    <source>
        <dbReference type="ARBA" id="ARBA00001971"/>
    </source>
</evidence>
<gene>
    <name evidence="12" type="ORF">BDN70DRAFT_875252</name>
</gene>
<dbReference type="AlphaFoldDB" id="A0A9P6D3Q5"/>
<evidence type="ECO:0000256" key="11">
    <source>
        <dbReference type="SAM" id="Phobius"/>
    </source>
</evidence>
<dbReference type="PRINTS" id="PR00385">
    <property type="entry name" value="P450"/>
</dbReference>
<dbReference type="CDD" id="cd11065">
    <property type="entry name" value="CYP64-like"/>
    <property type="match status" value="1"/>
</dbReference>
<dbReference type="PROSITE" id="PS00086">
    <property type="entry name" value="CYTOCHROME_P450"/>
    <property type="match status" value="1"/>
</dbReference>
<feature type="transmembrane region" description="Helical" evidence="11">
    <location>
        <begin position="6"/>
        <end position="25"/>
    </location>
</feature>
<evidence type="ECO:0000256" key="3">
    <source>
        <dbReference type="ARBA" id="ARBA00010617"/>
    </source>
</evidence>
<dbReference type="PANTHER" id="PTHR46300:SF7">
    <property type="entry name" value="P450, PUTATIVE (EUROFUNG)-RELATED"/>
    <property type="match status" value="1"/>
</dbReference>
<reference evidence="12" key="1">
    <citation type="submission" date="2020-11" db="EMBL/GenBank/DDBJ databases">
        <authorList>
            <consortium name="DOE Joint Genome Institute"/>
            <person name="Ahrendt S."/>
            <person name="Riley R."/>
            <person name="Andreopoulos W."/>
            <person name="Labutti K."/>
            <person name="Pangilinan J."/>
            <person name="Ruiz-Duenas F.J."/>
            <person name="Barrasa J.M."/>
            <person name="Sanchez-Garcia M."/>
            <person name="Camarero S."/>
            <person name="Miyauchi S."/>
            <person name="Serrano A."/>
            <person name="Linde D."/>
            <person name="Babiker R."/>
            <person name="Drula E."/>
            <person name="Ayuso-Fernandez I."/>
            <person name="Pacheco R."/>
            <person name="Padilla G."/>
            <person name="Ferreira P."/>
            <person name="Barriuso J."/>
            <person name="Kellner H."/>
            <person name="Castanera R."/>
            <person name="Alfaro M."/>
            <person name="Ramirez L."/>
            <person name="Pisabarro A.G."/>
            <person name="Kuo A."/>
            <person name="Tritt A."/>
            <person name="Lipzen A."/>
            <person name="He G."/>
            <person name="Yan M."/>
            <person name="Ng V."/>
            <person name="Cullen D."/>
            <person name="Martin F."/>
            <person name="Rosso M.-N."/>
            <person name="Henrissat B."/>
            <person name="Hibbett D."/>
            <person name="Martinez A.T."/>
            <person name="Grigoriev I.V."/>
        </authorList>
    </citation>
    <scope>NUCLEOTIDE SEQUENCE</scope>
    <source>
        <strain evidence="12">CIRM-BRFM 674</strain>
    </source>
</reference>
<keyword evidence="11" id="KW-0812">Transmembrane</keyword>
<comment type="similarity">
    <text evidence="3 10">Belongs to the cytochrome P450 family.</text>
</comment>
<dbReference type="GO" id="GO:0020037">
    <property type="term" value="F:heme binding"/>
    <property type="evidence" value="ECO:0007669"/>
    <property type="project" value="InterPro"/>
</dbReference>
<evidence type="ECO:0000256" key="7">
    <source>
        <dbReference type="ARBA" id="ARBA00023004"/>
    </source>
</evidence>
<evidence type="ECO:0000256" key="2">
    <source>
        <dbReference type="ARBA" id="ARBA00005179"/>
    </source>
</evidence>
<dbReference type="Proteomes" id="UP000807469">
    <property type="component" value="Unassembled WGS sequence"/>
</dbReference>
<comment type="caution">
    <text evidence="12">The sequence shown here is derived from an EMBL/GenBank/DDBJ whole genome shotgun (WGS) entry which is preliminary data.</text>
</comment>
<proteinExistence type="inferred from homology"/>
<keyword evidence="4 9" id="KW-0349">Heme</keyword>
<dbReference type="SUPFAM" id="SSF48264">
    <property type="entry name" value="Cytochrome P450"/>
    <property type="match status" value="1"/>
</dbReference>
<organism evidence="12 13">
    <name type="scientific">Pholiota conissans</name>
    <dbReference type="NCBI Taxonomy" id="109636"/>
    <lineage>
        <taxon>Eukaryota</taxon>
        <taxon>Fungi</taxon>
        <taxon>Dikarya</taxon>
        <taxon>Basidiomycota</taxon>
        <taxon>Agaricomycotina</taxon>
        <taxon>Agaricomycetes</taxon>
        <taxon>Agaricomycetidae</taxon>
        <taxon>Agaricales</taxon>
        <taxon>Agaricineae</taxon>
        <taxon>Strophariaceae</taxon>
        <taxon>Pholiota</taxon>
    </lineage>
</organism>
<keyword evidence="11" id="KW-1133">Transmembrane helix</keyword>
<evidence type="ECO:0000313" key="12">
    <source>
        <dbReference type="EMBL" id="KAF9482335.1"/>
    </source>
</evidence>
<keyword evidence="11" id="KW-0472">Membrane</keyword>
<keyword evidence="13" id="KW-1185">Reference proteome</keyword>
<sequence>MSDTWLTSAFVCGIILLVSAVGYSIHRPSKRWRLPPGPRGIPLLGNIFNIPDKNEWKAYQRWSSEYKSDIIHLNMAGTPMIILNSREVSHDLLEKRSAIYSDRPRYVMLNELSGFTWDFNFQGYTKEWKDRRKLFTRELQPPKSLLYRDRTSKAINNFLHKLINGSADSLVEYLRHMAGEIILSTAYGLQIKPENDSYIKLSEVGLTPIIKSANWGSYFVDFFPVLKLFPSWLPGMSFKGEAKLWKILSLNMVQKPFDAVEKQIAAGIPNISIASASLEAIESEDTAAKIVIRDTLGAMYEAGADTTVSALSTFFLAMLLYPEVQKRGRQAMIQAISNERLPIFSDMQSIPYVDAIIKEVLRWRPVAPLALPHRLVADDEYNGYFLPSGSVVVGNSWAILHDKSTYGEDVDTFRPERFLRDDQPDPEIPYPDAAFGFGRRMCPGQDMAWSSMWLTIASVLFLFDVQKATGDDGVPIEPSGKYTSGMQIYPKPFRCTIKLRSPELASLVLLNE</sequence>
<dbReference type="OrthoDB" id="2789670at2759"/>
<name>A0A9P6D3Q5_9AGAR</name>
<dbReference type="InterPro" id="IPR002401">
    <property type="entry name" value="Cyt_P450_E_grp-I"/>
</dbReference>
<dbReference type="InterPro" id="IPR001128">
    <property type="entry name" value="Cyt_P450"/>
</dbReference>